<proteinExistence type="predicted"/>
<keyword evidence="1" id="KW-0472">Membrane</keyword>
<evidence type="ECO:0000313" key="2">
    <source>
        <dbReference type="EMBL" id="PMM76306.1"/>
    </source>
</evidence>
<name>A0A2N7KJM7_9VIBR</name>
<evidence type="ECO:0008006" key="4">
    <source>
        <dbReference type="Google" id="ProtNLM"/>
    </source>
</evidence>
<gene>
    <name evidence="2" type="ORF">BCT49_22570</name>
</gene>
<comment type="caution">
    <text evidence="2">The sequence shown here is derived from an EMBL/GenBank/DDBJ whole genome shotgun (WGS) entry which is preliminary data.</text>
</comment>
<feature type="transmembrane region" description="Helical" evidence="1">
    <location>
        <begin position="17"/>
        <end position="37"/>
    </location>
</feature>
<keyword evidence="1" id="KW-0812">Transmembrane</keyword>
<keyword evidence="1" id="KW-1133">Transmembrane helix</keyword>
<dbReference type="Pfam" id="PF11012">
    <property type="entry name" value="DUF2850"/>
    <property type="match status" value="1"/>
</dbReference>
<accession>A0A2N7KJM7</accession>
<dbReference type="InterPro" id="IPR021271">
    <property type="entry name" value="DUF2850"/>
</dbReference>
<evidence type="ECO:0000313" key="3">
    <source>
        <dbReference type="Proteomes" id="UP000235406"/>
    </source>
</evidence>
<dbReference type="EMBL" id="MCZK01000031">
    <property type="protein sequence ID" value="PMM76306.1"/>
    <property type="molecule type" value="Genomic_DNA"/>
</dbReference>
<sequence length="127" mass="14740">MPRFLLVKVKEKSVKNFHIFSLVMLLTWVSYLGYITLQSFKHPKHVYGHWLEVDVPPYLAEELIFSPEGVYRNDRLITTHFGFDGEEVQIQTGQGLFVFTLVIKDSSSRLIQIHPSFPIKTFALTNL</sequence>
<evidence type="ECO:0000256" key="1">
    <source>
        <dbReference type="SAM" id="Phobius"/>
    </source>
</evidence>
<reference evidence="3" key="1">
    <citation type="submission" date="2016-07" db="EMBL/GenBank/DDBJ databases">
        <title>Nontailed viruses are major unrecognized killers of bacteria in the ocean.</title>
        <authorList>
            <person name="Kauffman K."/>
            <person name="Hussain F."/>
            <person name="Yang J."/>
            <person name="Arevalo P."/>
            <person name="Brown J."/>
            <person name="Cutler M."/>
            <person name="Kelly L."/>
            <person name="Polz M.F."/>
        </authorList>
    </citation>
    <scope>NUCLEOTIDE SEQUENCE [LARGE SCALE GENOMIC DNA]</scope>
    <source>
        <strain evidence="3">10N.261.46.F8</strain>
    </source>
</reference>
<dbReference type="OrthoDB" id="5824286at2"/>
<dbReference type="Proteomes" id="UP000235406">
    <property type="component" value="Unassembled WGS sequence"/>
</dbReference>
<dbReference type="RefSeq" id="WP_102434032.1">
    <property type="nucleotide sequence ID" value="NZ_CAWNVI010000031.1"/>
</dbReference>
<protein>
    <recommendedName>
        <fullName evidence="4">DUF2850 domain-containing protein</fullName>
    </recommendedName>
</protein>
<organism evidence="2 3">
    <name type="scientific">Vibrio lentus</name>
    <dbReference type="NCBI Taxonomy" id="136468"/>
    <lineage>
        <taxon>Bacteria</taxon>
        <taxon>Pseudomonadati</taxon>
        <taxon>Pseudomonadota</taxon>
        <taxon>Gammaproteobacteria</taxon>
        <taxon>Vibrionales</taxon>
        <taxon>Vibrionaceae</taxon>
        <taxon>Vibrio</taxon>
    </lineage>
</organism>
<dbReference type="AlphaFoldDB" id="A0A2N7KJM7"/>